<dbReference type="Pfam" id="PF13715">
    <property type="entry name" value="CarbopepD_reg_2"/>
    <property type="match status" value="1"/>
</dbReference>
<dbReference type="NCBIfam" id="TIGR04056">
    <property type="entry name" value="OMP_RagA_SusC"/>
    <property type="match status" value="1"/>
</dbReference>
<evidence type="ECO:0000259" key="11">
    <source>
        <dbReference type="Pfam" id="PF07715"/>
    </source>
</evidence>
<keyword evidence="3 8" id="KW-1134">Transmembrane beta strand</keyword>
<dbReference type="Pfam" id="PF00593">
    <property type="entry name" value="TonB_dep_Rec_b-barrel"/>
    <property type="match status" value="1"/>
</dbReference>
<evidence type="ECO:0000256" key="3">
    <source>
        <dbReference type="ARBA" id="ARBA00022452"/>
    </source>
</evidence>
<dbReference type="AlphaFoldDB" id="A0A4R1LW58"/>
<evidence type="ECO:0000313" key="12">
    <source>
        <dbReference type="EMBL" id="TCK82644.1"/>
    </source>
</evidence>
<dbReference type="OrthoDB" id="9768177at2"/>
<dbReference type="InterPro" id="IPR023996">
    <property type="entry name" value="TonB-dep_OMP_SusC/RagA"/>
</dbReference>
<comment type="subcellular location">
    <subcellularLocation>
        <location evidence="1 8">Cell outer membrane</location>
        <topology evidence="1 8">Multi-pass membrane protein</topology>
    </subcellularLocation>
</comment>
<dbReference type="InterPro" id="IPR012910">
    <property type="entry name" value="Plug_dom"/>
</dbReference>
<protein>
    <submittedName>
        <fullName evidence="12">TonB-linked SusC/RagA family outer membrane protein</fullName>
    </submittedName>
</protein>
<dbReference type="Gene3D" id="2.170.130.10">
    <property type="entry name" value="TonB-dependent receptor, plug domain"/>
    <property type="match status" value="1"/>
</dbReference>
<evidence type="ECO:0000259" key="10">
    <source>
        <dbReference type="Pfam" id="PF00593"/>
    </source>
</evidence>
<dbReference type="EMBL" id="SMGO01000002">
    <property type="protein sequence ID" value="TCK82644.1"/>
    <property type="molecule type" value="Genomic_DNA"/>
</dbReference>
<gene>
    <name evidence="12" type="ORF">C8N28_1228</name>
</gene>
<evidence type="ECO:0000313" key="13">
    <source>
        <dbReference type="Proteomes" id="UP000294616"/>
    </source>
</evidence>
<dbReference type="SUPFAM" id="SSF49464">
    <property type="entry name" value="Carboxypeptidase regulatory domain-like"/>
    <property type="match status" value="1"/>
</dbReference>
<evidence type="ECO:0000256" key="9">
    <source>
        <dbReference type="RuleBase" id="RU003357"/>
    </source>
</evidence>
<dbReference type="NCBIfam" id="TIGR04057">
    <property type="entry name" value="SusC_RagA_signa"/>
    <property type="match status" value="1"/>
</dbReference>
<dbReference type="Pfam" id="PF07715">
    <property type="entry name" value="Plug"/>
    <property type="match status" value="1"/>
</dbReference>
<dbReference type="InterPro" id="IPR037066">
    <property type="entry name" value="Plug_dom_sf"/>
</dbReference>
<dbReference type="RefSeq" id="WP_132222651.1">
    <property type="nucleotide sequence ID" value="NZ_SMGO01000002.1"/>
</dbReference>
<keyword evidence="5 9" id="KW-0798">TonB box</keyword>
<keyword evidence="2 8" id="KW-0813">Transport</keyword>
<dbReference type="InterPro" id="IPR000531">
    <property type="entry name" value="Beta-barrel_TonB"/>
</dbReference>
<evidence type="ECO:0000256" key="7">
    <source>
        <dbReference type="ARBA" id="ARBA00023237"/>
    </source>
</evidence>
<evidence type="ECO:0000256" key="5">
    <source>
        <dbReference type="ARBA" id="ARBA00023077"/>
    </source>
</evidence>
<proteinExistence type="inferred from homology"/>
<keyword evidence="13" id="KW-1185">Reference proteome</keyword>
<sequence length="1135" mass="122545">MNLNLQKPINWNKVMRITAGQVLAVLVLGSTSFASSNSVLSPMVSLAANNSSLVQAAVSGTVTDAAGETLPGVSVVVKGTTNGTLTDVNGRYTLNAPANATLEFTYIGYVAQSVAVNSRAMVNVTLAEAVTSLNEVVVTGYTTEQKKDIIGAVSIVNAEDLNTTPTGNITSQLQGRSAGVTVSSDGSLDGGAKVRIRGFGSFSGSEPLYVIDGVPVGGGRSGSTNSAVDNLNPNDIESMQVLKDAAAASIYGARAANGVVIITTKRGQAGAPKVTVDAYYGSDYVSKSDFPDLLNAKEMGDLYWKELQGAYETSGNPAYQPGGASWGHPAYGYGATPVIPEYILAYNGGSKLGGAALEALRVSDPATFASITDPANYKFGQPGLNQIVKSADTDWFDEYYNPAPMTNIQLGARGGTQTGNYALSMNYMKRENTIGKDNSFERYSLRANSTFNVRKNIRLGENLQVSYGEMNGDRASASTAWTMQPLIPVYDIMGNPASSAAPGLVAVGDTGRNGIGESYRNRFDKMTNYGIFGNVFGEVDIIKGLTARTSFGINYSSRNFKDISPVTYEHAENTNSNSISNQKNFNNQWTWTNTLNYGTTFGEDHDFKILLGSEAIKSYNENLTAGRTLISLALEDDPNFQVIDAATGVQTNSGGFGRSSLYSLFTRVDYAYAGKYLFNATVRRDESSKFSADNRVGYFPAAAIGWRISAEPFMQSLTFLNDLKLRASYGIIGNESGLSAENQYNVYVSSLAQGYPISGGNAVKSDSYTVDRVGNPTAKWEENTTTNIGLDATMFNNSVNFSIEVYNKQTKDLLVQNQPPRTGIDATQPYLNAGDMTNKGIDISLSKRGDIIEGFGYDLAATFSKYKNEVTRVLDNPAATIAGSSTRLNGSPSLTRVGDPIASFYGYKLDGFFNTQAEVDAFNATYNPEGTTTPWIPPAVGRWKIQDVNGDKVINADDRTIIGSPHPDFQMSFNLGLNYKNFDFTAFVFWNKGGQLFNLSRYNVDFNTFQYNRSARMLYESWTPELGNNAKLPKADLLDTYSNVNATDYYLESASYLRLKTLQLGYTLPKNVISGIGLDKVRIYVQSQNLFTAKPKNTTVLDPDGFMSGGDTSMGVINNSFPTPKQILFGINVGF</sequence>
<dbReference type="InterPro" id="IPR039426">
    <property type="entry name" value="TonB-dep_rcpt-like"/>
</dbReference>
<feature type="domain" description="TonB-dependent receptor plug" evidence="11">
    <location>
        <begin position="146"/>
        <end position="259"/>
    </location>
</feature>
<name>A0A4R1LW58_9SPHI</name>
<accession>A0A4R1LW58</accession>
<evidence type="ECO:0000256" key="6">
    <source>
        <dbReference type="ARBA" id="ARBA00023136"/>
    </source>
</evidence>
<feature type="domain" description="TonB-dependent receptor-like beta-barrel" evidence="10">
    <location>
        <begin position="546"/>
        <end position="931"/>
    </location>
</feature>
<dbReference type="SUPFAM" id="SSF56935">
    <property type="entry name" value="Porins"/>
    <property type="match status" value="1"/>
</dbReference>
<dbReference type="Gene3D" id="2.40.170.20">
    <property type="entry name" value="TonB-dependent receptor, beta-barrel domain"/>
    <property type="match status" value="1"/>
</dbReference>
<keyword evidence="4 8" id="KW-0812">Transmembrane</keyword>
<evidence type="ECO:0000256" key="8">
    <source>
        <dbReference type="PROSITE-ProRule" id="PRU01360"/>
    </source>
</evidence>
<dbReference type="PROSITE" id="PS52016">
    <property type="entry name" value="TONB_DEPENDENT_REC_3"/>
    <property type="match status" value="1"/>
</dbReference>
<comment type="similarity">
    <text evidence="8 9">Belongs to the TonB-dependent receptor family.</text>
</comment>
<evidence type="ECO:0000256" key="1">
    <source>
        <dbReference type="ARBA" id="ARBA00004571"/>
    </source>
</evidence>
<dbReference type="InterPro" id="IPR023997">
    <property type="entry name" value="TonB-dep_OMP_SusC/RagA_CS"/>
</dbReference>
<organism evidence="12 13">
    <name type="scientific">Albibacterium bauzanense</name>
    <dbReference type="NCBI Taxonomy" id="653929"/>
    <lineage>
        <taxon>Bacteria</taxon>
        <taxon>Pseudomonadati</taxon>
        <taxon>Bacteroidota</taxon>
        <taxon>Sphingobacteriia</taxon>
        <taxon>Sphingobacteriales</taxon>
        <taxon>Sphingobacteriaceae</taxon>
        <taxon>Albibacterium</taxon>
    </lineage>
</organism>
<keyword evidence="7 8" id="KW-0998">Cell outer membrane</keyword>
<evidence type="ECO:0000256" key="4">
    <source>
        <dbReference type="ARBA" id="ARBA00022692"/>
    </source>
</evidence>
<keyword evidence="6 8" id="KW-0472">Membrane</keyword>
<reference evidence="12 13" key="1">
    <citation type="submission" date="2019-03" db="EMBL/GenBank/DDBJ databases">
        <title>Genomic Encyclopedia of Archaeal and Bacterial Type Strains, Phase II (KMG-II): from individual species to whole genera.</title>
        <authorList>
            <person name="Goeker M."/>
        </authorList>
    </citation>
    <scope>NUCLEOTIDE SEQUENCE [LARGE SCALE GENOMIC DNA]</scope>
    <source>
        <strain evidence="12 13">DSM 22554</strain>
    </source>
</reference>
<comment type="caution">
    <text evidence="12">The sequence shown here is derived from an EMBL/GenBank/DDBJ whole genome shotgun (WGS) entry which is preliminary data.</text>
</comment>
<dbReference type="FunFam" id="2.60.40.1120:FF:000003">
    <property type="entry name" value="Outer membrane protein Omp121"/>
    <property type="match status" value="1"/>
</dbReference>
<dbReference type="InterPro" id="IPR036942">
    <property type="entry name" value="Beta-barrel_TonB_sf"/>
</dbReference>
<dbReference type="Gene3D" id="2.60.40.1120">
    <property type="entry name" value="Carboxypeptidase-like, regulatory domain"/>
    <property type="match status" value="1"/>
</dbReference>
<dbReference type="Proteomes" id="UP000294616">
    <property type="component" value="Unassembled WGS sequence"/>
</dbReference>
<dbReference type="InterPro" id="IPR008969">
    <property type="entry name" value="CarboxyPept-like_regulatory"/>
</dbReference>
<dbReference type="GO" id="GO:0009279">
    <property type="term" value="C:cell outer membrane"/>
    <property type="evidence" value="ECO:0007669"/>
    <property type="project" value="UniProtKB-SubCell"/>
</dbReference>
<evidence type="ECO:0000256" key="2">
    <source>
        <dbReference type="ARBA" id="ARBA00022448"/>
    </source>
</evidence>